<evidence type="ECO:0000313" key="12">
    <source>
        <dbReference type="Proteomes" id="UP000069940"/>
    </source>
</evidence>
<proteinExistence type="inferred from homology"/>
<evidence type="ECO:0000259" key="9">
    <source>
        <dbReference type="Pfam" id="PF10189"/>
    </source>
</evidence>
<keyword evidence="5" id="KW-0539">Nucleus</keyword>
<evidence type="ECO:0000256" key="1">
    <source>
        <dbReference type="ARBA" id="ARBA00004123"/>
    </source>
</evidence>
<accession>A0ABM1Y3G6</accession>
<evidence type="ECO:0000256" key="4">
    <source>
        <dbReference type="ARBA" id="ARBA00022490"/>
    </source>
</evidence>
<dbReference type="Pfam" id="PF24566">
    <property type="entry name" value="HEAT_Ints3_C"/>
    <property type="match status" value="1"/>
</dbReference>
<dbReference type="InterPro" id="IPR056518">
    <property type="entry name" value="HEAT_Ints3_C"/>
</dbReference>
<feature type="domain" description="Ints3-like C-terminal" evidence="10">
    <location>
        <begin position="573"/>
        <end position="970"/>
    </location>
</feature>
<feature type="compositionally biased region" description="Polar residues" evidence="8">
    <location>
        <begin position="470"/>
        <end position="483"/>
    </location>
</feature>
<evidence type="ECO:0000256" key="6">
    <source>
        <dbReference type="ARBA" id="ARBA00032741"/>
    </source>
</evidence>
<dbReference type="InterPro" id="IPR045334">
    <property type="entry name" value="INTS3"/>
</dbReference>
<comment type="similarity">
    <text evidence="3">Belongs to the Integrator subunit 3 family.</text>
</comment>
<dbReference type="PANTHER" id="PTHR13587">
    <property type="entry name" value="INTEGRATOR COMPLEX SUBUNIT 3"/>
    <property type="match status" value="1"/>
</dbReference>
<feature type="region of interest" description="Disordered" evidence="8">
    <location>
        <begin position="977"/>
        <end position="1011"/>
    </location>
</feature>
<reference evidence="12" key="1">
    <citation type="journal article" date="2015" name="Proc. Natl. Acad. Sci. U.S.A.">
        <title>Genome sequence of the Asian Tiger mosquito, Aedes albopictus, reveals insights into its biology, genetics, and evolution.</title>
        <authorList>
            <person name="Chen X.G."/>
            <person name="Jiang X."/>
            <person name="Gu J."/>
            <person name="Xu M."/>
            <person name="Wu Y."/>
            <person name="Deng Y."/>
            <person name="Zhang C."/>
            <person name="Bonizzoni M."/>
            <person name="Dermauw W."/>
            <person name="Vontas J."/>
            <person name="Armbruster P."/>
            <person name="Huang X."/>
            <person name="Yang Y."/>
            <person name="Zhang H."/>
            <person name="He W."/>
            <person name="Peng H."/>
            <person name="Liu Y."/>
            <person name="Wu K."/>
            <person name="Chen J."/>
            <person name="Lirakis M."/>
            <person name="Topalis P."/>
            <person name="Van Leeuwen T."/>
            <person name="Hall A.B."/>
            <person name="Jiang X."/>
            <person name="Thorpe C."/>
            <person name="Mueller R.L."/>
            <person name="Sun C."/>
            <person name="Waterhouse R.M."/>
            <person name="Yan G."/>
            <person name="Tu Z.J."/>
            <person name="Fang X."/>
            <person name="James A.A."/>
        </authorList>
    </citation>
    <scope>NUCLEOTIDE SEQUENCE [LARGE SCALE GENOMIC DNA]</scope>
    <source>
        <strain evidence="12">Foshan</strain>
    </source>
</reference>
<dbReference type="InterPro" id="IPR019333">
    <property type="entry name" value="INTS3_N"/>
</dbReference>
<organism evidence="11 12">
    <name type="scientific">Aedes albopictus</name>
    <name type="common">Asian tiger mosquito</name>
    <name type="synonym">Stegomyia albopicta</name>
    <dbReference type="NCBI Taxonomy" id="7160"/>
    <lineage>
        <taxon>Eukaryota</taxon>
        <taxon>Metazoa</taxon>
        <taxon>Ecdysozoa</taxon>
        <taxon>Arthropoda</taxon>
        <taxon>Hexapoda</taxon>
        <taxon>Insecta</taxon>
        <taxon>Pterygota</taxon>
        <taxon>Neoptera</taxon>
        <taxon>Endopterygota</taxon>
        <taxon>Diptera</taxon>
        <taxon>Nematocera</taxon>
        <taxon>Culicoidea</taxon>
        <taxon>Culicidae</taxon>
        <taxon>Culicinae</taxon>
        <taxon>Aedini</taxon>
        <taxon>Aedes</taxon>
        <taxon>Stegomyia</taxon>
    </lineage>
</organism>
<feature type="compositionally biased region" description="Basic and acidic residues" evidence="8">
    <location>
        <begin position="527"/>
        <end position="536"/>
    </location>
</feature>
<evidence type="ECO:0000256" key="3">
    <source>
        <dbReference type="ARBA" id="ARBA00006130"/>
    </source>
</evidence>
<dbReference type="GeneID" id="109621778"/>
<dbReference type="EnsemblMetazoa" id="AALFPA23_005318.R6781">
    <property type="protein sequence ID" value="AALFPA23_005318.P6781"/>
    <property type="gene ID" value="AALFPA23_005318"/>
</dbReference>
<feature type="domain" description="Integrator complex subunit 3 N-terminal" evidence="9">
    <location>
        <begin position="56"/>
        <end position="460"/>
    </location>
</feature>
<keyword evidence="4" id="KW-0963">Cytoplasm</keyword>
<comment type="function">
    <text evidence="7">Component of the integrator complex, a multiprotein complex that terminates RNA polymerase II (Pol II) transcription in the promoter-proximal region of genes. The integrator complex provides a quality checkpoint during transcription elongation by driving premature transcription termination of transcripts that are unfavorably configured for transcriptional elongation: the complex terminates transcription by (1) catalyzing dephosphorylation of the C-terminal domain (CTD) of Pol II subunit Polr2A/Rbp1 and Spt5, and (2) degrading the exiting nascent RNA transcript via endonuclease activity. The integrator complex is also involved in the 3'-end processing of the U7 snRNA, and also the spliceosomal snRNAs U1, U2, U4 and U5.</text>
</comment>
<name>A0ABM1Y3G6_AEDAL</name>
<evidence type="ECO:0000259" key="10">
    <source>
        <dbReference type="Pfam" id="PF24566"/>
    </source>
</evidence>
<evidence type="ECO:0000256" key="5">
    <source>
        <dbReference type="ARBA" id="ARBA00023242"/>
    </source>
</evidence>
<sequence length="1078" mass="123763">MDITKSKLFIHTIVDIRDDFEEKYEKAYRAYEDAITGVDEKELHELLSGTICKETQHEEISLALTYLILTDSNAAGKAYSDLTILTHDGLAFVINNLAMLVAEKYQRLNDVPRKQLLWFLKELIKNQVLNVDNLVWNILRQASGGDISPKNVALVDGLLDIFIEHRSWLEKDQFLVGTVIYTFLRLLEDHNGPQFSHLYNKEVGFVISLIRDRFADVIPLGREFVRLLQNVSRIPEFECLWKDILHNPKKLCPTFNGVMQLMQTKTSRRFLRCRLTPDVERKLHFLISNVKFGNQKRYQDWFQEKYFTTPESQSLRSDLIRFIIGAIHPTNDMLCSDIIPRWAVIGWLLTSCTNAVAQANAKLSLFYDWLFFDPLKDNIMNIEPGILVMYHSIKNHPLVSCTLLDFLCRIMKHFHPKGEDRVRAGIYNSLRMILDKQVIPNLFPLLESSKLDRELKLMLRENFREFFSSPSTTPTVIGTSQTLKGPLLEDDQQSESDRPEDNFSHMENVVNYNTLNDELTFSDDEDEKKINNSKDEVSDDDDLPLSKVLELEKPIIQSIPEELLSCMDVFSNSRSAEDFESLLDELTQTDPLNIDQETYVNERIAQILHQSLSSRSIFPESKSEECLSESISGPIFSLLKILLQPEEKRKIPLTNLLLHVHKLIPNTGYLLLHYLKVNAKQQSRRKENVTSAFKGNVYKYYCAIIDSPFEEQLKKDLGLLEKNDTKLFFWILPDLFKEYKSVMLNNMDVLALFIGAIDANNLRDVIFNITQGKLIMFTSDDIIDVIRDSLEYETFEQFCFWQLIQAHDIPLESFQDIIPELDTAVHAEALTYILLLLKNEQPSTELVKCLLSRESKNRADAFVISVLRCWCENYEEKLSEIIAGLLQSKYPASSPNKRKRPLKSSPLQHCTPSSEQILYHLEHFRRSCRHGNGTGTGLYVQNEMQRSLQQAFAHSTDSQKKHFADLFALAAEDETSASVGRRSTSSRGRKPPASKKDSTTSISSSKKNLDNTYASDDSTDKTVFFTFCGRESTVSHVVIVMSVIFLRFDICTTGNYSSSFCACTDPEEPYSKIFGGAE</sequence>
<feature type="compositionally biased region" description="Basic and acidic residues" evidence="8">
    <location>
        <begin position="495"/>
        <end position="504"/>
    </location>
</feature>
<feature type="region of interest" description="Disordered" evidence="8">
    <location>
        <begin position="470"/>
        <end position="504"/>
    </location>
</feature>
<dbReference type="Pfam" id="PF10189">
    <property type="entry name" value="Ints3_N"/>
    <property type="match status" value="1"/>
</dbReference>
<keyword evidence="12" id="KW-1185">Reference proteome</keyword>
<dbReference type="RefSeq" id="XP_062710902.1">
    <property type="nucleotide sequence ID" value="XM_062854918.1"/>
</dbReference>
<dbReference type="Proteomes" id="UP000069940">
    <property type="component" value="Unassembled WGS sequence"/>
</dbReference>
<evidence type="ECO:0000313" key="11">
    <source>
        <dbReference type="EnsemblMetazoa" id="AALFPA23_005318.P6781"/>
    </source>
</evidence>
<evidence type="ECO:0000256" key="8">
    <source>
        <dbReference type="SAM" id="MobiDB-lite"/>
    </source>
</evidence>
<comment type="subcellular location">
    <subcellularLocation>
        <location evidence="2">Cytoplasm</location>
    </subcellularLocation>
    <subcellularLocation>
        <location evidence="1">Nucleus</location>
    </subcellularLocation>
</comment>
<evidence type="ECO:0000256" key="7">
    <source>
        <dbReference type="ARBA" id="ARBA00054331"/>
    </source>
</evidence>
<dbReference type="PANTHER" id="PTHR13587:SF7">
    <property type="entry name" value="INTEGRATOR COMPLEX SUBUNIT 3"/>
    <property type="match status" value="1"/>
</dbReference>
<protein>
    <recommendedName>
        <fullName evidence="6">SOSS complex subunit A homolog</fullName>
    </recommendedName>
</protein>
<feature type="region of interest" description="Disordered" evidence="8">
    <location>
        <begin position="520"/>
        <end position="541"/>
    </location>
</feature>
<reference evidence="11" key="2">
    <citation type="submission" date="2025-05" db="UniProtKB">
        <authorList>
            <consortium name="EnsemblMetazoa"/>
        </authorList>
    </citation>
    <scope>IDENTIFICATION</scope>
    <source>
        <strain evidence="11">Foshan</strain>
    </source>
</reference>
<feature type="compositionally biased region" description="Low complexity" evidence="8">
    <location>
        <begin position="977"/>
        <end position="986"/>
    </location>
</feature>
<evidence type="ECO:0000256" key="2">
    <source>
        <dbReference type="ARBA" id="ARBA00004496"/>
    </source>
</evidence>